<dbReference type="CDD" id="cd18116">
    <property type="entry name" value="ATP-synt_F1_alpha_N"/>
    <property type="match status" value="1"/>
</dbReference>
<evidence type="ECO:0000256" key="12">
    <source>
        <dbReference type="RuleBase" id="RU003551"/>
    </source>
</evidence>
<reference evidence="16" key="2">
    <citation type="submission" date="2025-09" db="UniProtKB">
        <authorList>
            <consortium name="Ensembl"/>
        </authorList>
    </citation>
    <scope>IDENTIFICATION</scope>
</reference>
<name>A0A673K9Y0_9TELE</name>
<evidence type="ECO:0000256" key="8">
    <source>
        <dbReference type="ARBA" id="ARBA00023136"/>
    </source>
</evidence>
<dbReference type="InterPro" id="IPR033732">
    <property type="entry name" value="ATP_synth_F1_a_nt-bd_dom"/>
</dbReference>
<keyword evidence="3 11" id="KW-0813">Transport</keyword>
<evidence type="ECO:0000256" key="2">
    <source>
        <dbReference type="ARBA" id="ARBA00008936"/>
    </source>
</evidence>
<dbReference type="Gene3D" id="3.40.50.300">
    <property type="entry name" value="P-loop containing nucleotide triphosphate hydrolases"/>
    <property type="match status" value="1"/>
</dbReference>
<dbReference type="PANTHER" id="PTHR48082:SF2">
    <property type="entry name" value="ATP SYNTHASE SUBUNIT ALPHA, MITOCHONDRIAL"/>
    <property type="match status" value="1"/>
</dbReference>
<dbReference type="InterPro" id="IPR036121">
    <property type="entry name" value="ATPase_F1/V1/A1_a/bsu_N_sf"/>
</dbReference>
<dbReference type="Gene3D" id="2.40.30.20">
    <property type="match status" value="1"/>
</dbReference>
<keyword evidence="4 12" id="KW-0547">Nucleotide-binding</keyword>
<dbReference type="InterPro" id="IPR020003">
    <property type="entry name" value="ATPase_a/bsu_AS"/>
</dbReference>
<evidence type="ECO:0000256" key="10">
    <source>
        <dbReference type="ARBA" id="ARBA00023310"/>
    </source>
</evidence>
<dbReference type="GO" id="GO:0046933">
    <property type="term" value="F:proton-transporting ATP synthase activity, rotational mechanism"/>
    <property type="evidence" value="ECO:0007669"/>
    <property type="project" value="InterPro"/>
</dbReference>
<dbReference type="Pfam" id="PF00006">
    <property type="entry name" value="ATP-synt_ab"/>
    <property type="match status" value="1"/>
</dbReference>
<dbReference type="InterPro" id="IPR027417">
    <property type="entry name" value="P-loop_NTPase"/>
</dbReference>
<dbReference type="InterPro" id="IPR005294">
    <property type="entry name" value="ATP_synth_F1_asu"/>
</dbReference>
<dbReference type="Ensembl" id="ENSSRHT00000065047.1">
    <property type="protein sequence ID" value="ENSSRHP00000063289.1"/>
    <property type="gene ID" value="ENSSRHG00000031325.1"/>
</dbReference>
<dbReference type="HAMAP" id="MF_01346">
    <property type="entry name" value="ATP_synth_alpha_bact"/>
    <property type="match status" value="1"/>
</dbReference>
<evidence type="ECO:0000313" key="16">
    <source>
        <dbReference type="Ensembl" id="ENSSRHP00000063289.1"/>
    </source>
</evidence>
<evidence type="ECO:0000256" key="1">
    <source>
        <dbReference type="ARBA" id="ARBA00004370"/>
    </source>
</evidence>
<dbReference type="Pfam" id="PF02874">
    <property type="entry name" value="ATP-synt_ab_N"/>
    <property type="match status" value="1"/>
</dbReference>
<sequence length="545" mass="59587">MLHGSLILIYADVWMTKGFVSWIIAFSVMHTQNTLHYFSGTAEVSSILEEKILGADTGADLEETGRVLSIGDGIARVYGLRNVQAEEMVEFSSGLKGMSLNLEPDNVGVVVFGNDKLIKEGDIVKRTGAIVDVPVGEELLGRVVDALGNPIDGKGPLGSKQRRRVGLKAPGIIPRISVREPMQTGIKAVDSLVPIGRGQRELIIGDRQTGKTAIAIDTIINQKRFNDGTEEKKKLYCIYVAIGQKRSTVAQLVKRLTDTEAMKYTIVVSATASDAAPLQYLAPYSGCSMGEYFRDNGKHALIIYDDLSKQAVAYRQMSLLLRRPPGREAYPGDVFYLHSRLLERAAKMNDNFGGGSLTALPVIETQAGDVSAYIPTNVISITDGQIFLETELFYKGIRPAINVGLSVSRVGSAAQTRAMKQVAGTMKLELAQYREVAAFAQFGSDLDAATQQLLNRGVRLTELLKQGQYSPMAIEEQVAVIYAGVRGHLDKMEPSKITKFERAFLQHVISQHQDLLTAIRSDGKISEGADKKLKEVVLNFLSSFE</sequence>
<comment type="subcellular location">
    <subcellularLocation>
        <location evidence="1">Membrane</location>
    </subcellularLocation>
</comment>
<dbReference type="NCBIfam" id="NF009884">
    <property type="entry name" value="PRK13343.1"/>
    <property type="match status" value="1"/>
</dbReference>
<dbReference type="GO" id="GO:0045259">
    <property type="term" value="C:proton-transporting ATP synthase complex"/>
    <property type="evidence" value="ECO:0007669"/>
    <property type="project" value="UniProtKB-KW"/>
</dbReference>
<dbReference type="Pfam" id="PF00306">
    <property type="entry name" value="ATP-synt_ab_C"/>
    <property type="match status" value="1"/>
</dbReference>
<evidence type="ECO:0000256" key="5">
    <source>
        <dbReference type="ARBA" id="ARBA00022781"/>
    </source>
</evidence>
<dbReference type="InterPro" id="IPR004100">
    <property type="entry name" value="ATPase_F1/V1/A1_a/bsu_N"/>
</dbReference>
<keyword evidence="10 12" id="KW-0066">ATP synthesis</keyword>
<dbReference type="Proteomes" id="UP000472270">
    <property type="component" value="Unassembled WGS sequence"/>
</dbReference>
<dbReference type="GO" id="GO:0005743">
    <property type="term" value="C:mitochondrial inner membrane"/>
    <property type="evidence" value="ECO:0007669"/>
    <property type="project" value="UniProtKB-SubCell"/>
</dbReference>
<feature type="domain" description="ATPase F1/V1/A1 complex alpha/beta subunit nucleotide-binding" evidence="13">
    <location>
        <begin position="185"/>
        <end position="408"/>
    </location>
</feature>
<evidence type="ECO:0000256" key="9">
    <source>
        <dbReference type="ARBA" id="ARBA00023196"/>
    </source>
</evidence>
<gene>
    <name evidence="16" type="primary">LOC107737161</name>
</gene>
<reference evidence="16" key="1">
    <citation type="submission" date="2025-08" db="UniProtKB">
        <authorList>
            <consortium name="Ensembl"/>
        </authorList>
    </citation>
    <scope>IDENTIFICATION</scope>
</reference>
<dbReference type="GO" id="GO:0043531">
    <property type="term" value="F:ADP binding"/>
    <property type="evidence" value="ECO:0007669"/>
    <property type="project" value="TreeGrafter"/>
</dbReference>
<dbReference type="CDD" id="cd18113">
    <property type="entry name" value="ATP-synt_F1_alpha_C"/>
    <property type="match status" value="1"/>
</dbReference>
<dbReference type="PIRSF" id="PIRSF039088">
    <property type="entry name" value="F_ATPase_subunit_alpha"/>
    <property type="match status" value="1"/>
</dbReference>
<evidence type="ECO:0000313" key="17">
    <source>
        <dbReference type="Proteomes" id="UP000472270"/>
    </source>
</evidence>
<accession>A0A673K9Y0</accession>
<dbReference type="PANTHER" id="PTHR48082">
    <property type="entry name" value="ATP SYNTHASE SUBUNIT ALPHA, MITOCHONDRIAL"/>
    <property type="match status" value="1"/>
</dbReference>
<dbReference type="GO" id="GO:0005524">
    <property type="term" value="F:ATP binding"/>
    <property type="evidence" value="ECO:0007669"/>
    <property type="project" value="UniProtKB-KW"/>
</dbReference>
<proteinExistence type="inferred from homology"/>
<evidence type="ECO:0000259" key="14">
    <source>
        <dbReference type="Pfam" id="PF00306"/>
    </source>
</evidence>
<dbReference type="InterPro" id="IPR038376">
    <property type="entry name" value="ATP_synth_asu_C_sf"/>
</dbReference>
<comment type="similarity">
    <text evidence="2 11">Belongs to the ATPase alpha/beta chains family.</text>
</comment>
<dbReference type="Gene3D" id="1.20.150.20">
    <property type="entry name" value="ATP synthase alpha/beta chain, C-terminal domain"/>
    <property type="match status" value="1"/>
</dbReference>
<keyword evidence="7 11" id="KW-0406">Ion transport</keyword>
<comment type="function">
    <text evidence="12">Produces ATP from ADP in the presence of a proton gradient across the membrane.</text>
</comment>
<keyword evidence="5 11" id="KW-0375">Hydrogen ion transport</keyword>
<evidence type="ECO:0000256" key="6">
    <source>
        <dbReference type="ARBA" id="ARBA00022840"/>
    </source>
</evidence>
<evidence type="ECO:0000259" key="15">
    <source>
        <dbReference type="Pfam" id="PF02874"/>
    </source>
</evidence>
<evidence type="ECO:0000256" key="11">
    <source>
        <dbReference type="RuleBase" id="RU000339"/>
    </source>
</evidence>
<dbReference type="InterPro" id="IPR023366">
    <property type="entry name" value="ATP_synth_asu-like_sf"/>
</dbReference>
<evidence type="ECO:0000256" key="3">
    <source>
        <dbReference type="ARBA" id="ARBA00022448"/>
    </source>
</evidence>
<dbReference type="InterPro" id="IPR000793">
    <property type="entry name" value="ATP_synth_asu_C"/>
</dbReference>
<dbReference type="SUPFAM" id="SSF47917">
    <property type="entry name" value="C-terminal domain of alpha and beta subunits of F1 ATP synthase"/>
    <property type="match status" value="1"/>
</dbReference>
<dbReference type="SUPFAM" id="SSF50615">
    <property type="entry name" value="N-terminal domain of alpha and beta subunits of F1 ATP synthase"/>
    <property type="match status" value="1"/>
</dbReference>
<dbReference type="SUPFAM" id="SSF52540">
    <property type="entry name" value="P-loop containing nucleoside triphosphate hydrolases"/>
    <property type="match status" value="1"/>
</dbReference>
<dbReference type="NCBIfam" id="TIGR00962">
    <property type="entry name" value="atpA"/>
    <property type="match status" value="1"/>
</dbReference>
<evidence type="ECO:0000259" key="13">
    <source>
        <dbReference type="Pfam" id="PF00006"/>
    </source>
</evidence>
<dbReference type="CDD" id="cd01132">
    <property type="entry name" value="F1-ATPase_alpha_CD"/>
    <property type="match status" value="1"/>
</dbReference>
<evidence type="ECO:0000256" key="7">
    <source>
        <dbReference type="ARBA" id="ARBA00023065"/>
    </source>
</evidence>
<keyword evidence="9 12" id="KW-0139">CF(1)</keyword>
<keyword evidence="17" id="KW-1185">Reference proteome</keyword>
<feature type="domain" description="ATP synthase alpha subunit C-terminal" evidence="14">
    <location>
        <begin position="415"/>
        <end position="539"/>
    </location>
</feature>
<organism evidence="16 17">
    <name type="scientific">Sinocyclocheilus rhinocerous</name>
    <dbReference type="NCBI Taxonomy" id="307959"/>
    <lineage>
        <taxon>Eukaryota</taxon>
        <taxon>Metazoa</taxon>
        <taxon>Chordata</taxon>
        <taxon>Craniata</taxon>
        <taxon>Vertebrata</taxon>
        <taxon>Euteleostomi</taxon>
        <taxon>Actinopterygii</taxon>
        <taxon>Neopterygii</taxon>
        <taxon>Teleostei</taxon>
        <taxon>Ostariophysi</taxon>
        <taxon>Cypriniformes</taxon>
        <taxon>Cyprinidae</taxon>
        <taxon>Cyprininae</taxon>
        <taxon>Sinocyclocheilus</taxon>
    </lineage>
</organism>
<dbReference type="AlphaFoldDB" id="A0A673K9Y0"/>
<dbReference type="PROSITE" id="PS00152">
    <property type="entry name" value="ATPASE_ALPHA_BETA"/>
    <property type="match status" value="1"/>
</dbReference>
<keyword evidence="6 12" id="KW-0067">ATP-binding</keyword>
<keyword evidence="8" id="KW-0472">Membrane</keyword>
<dbReference type="InterPro" id="IPR000194">
    <property type="entry name" value="ATPase_F1/V1/A1_a/bsu_nucl-bd"/>
</dbReference>
<protein>
    <recommendedName>
        <fullName evidence="12">ATP synthase subunit alpha</fullName>
    </recommendedName>
</protein>
<feature type="domain" description="ATPase F1/V1/A1 complex alpha/beta subunit N-terminal" evidence="15">
    <location>
        <begin position="62"/>
        <end position="128"/>
    </location>
</feature>
<evidence type="ECO:0000256" key="4">
    <source>
        <dbReference type="ARBA" id="ARBA00022741"/>
    </source>
</evidence>